<evidence type="ECO:0000313" key="4">
    <source>
        <dbReference type="EMBL" id="SCE93604.1"/>
    </source>
</evidence>
<proteinExistence type="inferred from homology"/>
<gene>
    <name evidence="4" type="ORF">GA0070564_102146</name>
</gene>
<dbReference type="PANTHER" id="PTHR33744">
    <property type="entry name" value="CARBOHYDRATE DIACID REGULATOR"/>
    <property type="match status" value="1"/>
</dbReference>
<sequence>MTGGSTVHTDLQRIVDTMAARVGRPALIEDRRQRVVVYSEHTGLIDDVRRSSILRRHTTPEVIAWFRQVGISDARRPVRTPASPSLDLLPRVCVPIRHQDLLLGFVWFIDATGDMTDEDIATVTEAVPDLSLALYRENLLGELTSQREAEAARTLLSDAPETRAEAVRSLLADGIVGADGEVTALVAKLVGGRGQPLDDPARVALEHTLVATRRWIGPREALHLVRHDHGVLLLCCGRGSNRVSTEAVAEHLGASLRSAGHGLPSVARSVVGVGQPRARLHDTVASYQEALQAARVGVQLPALGPVVTWADLGIYRVLARMDAQQLGVAGVHPGLERLLHDEANQVLLETLETYLDLAGNAHATAQRLRLHRTTLYYRLQRVEQLAETDLKDGNERLCLHLALKLGRLTGHYRPAR</sequence>
<organism evidence="4 5">
    <name type="scientific">Micromonospora mirobrigensis</name>
    <dbReference type="NCBI Taxonomy" id="262898"/>
    <lineage>
        <taxon>Bacteria</taxon>
        <taxon>Bacillati</taxon>
        <taxon>Actinomycetota</taxon>
        <taxon>Actinomycetes</taxon>
        <taxon>Micromonosporales</taxon>
        <taxon>Micromonosporaceae</taxon>
        <taxon>Micromonospora</taxon>
    </lineage>
</organism>
<dbReference type="EMBL" id="FMCX01000002">
    <property type="protein sequence ID" value="SCE93604.1"/>
    <property type="molecule type" value="Genomic_DNA"/>
</dbReference>
<dbReference type="InterPro" id="IPR042070">
    <property type="entry name" value="PucR_C-HTH_sf"/>
</dbReference>
<dbReference type="Pfam" id="PF13556">
    <property type="entry name" value="HTH_30"/>
    <property type="match status" value="1"/>
</dbReference>
<feature type="domain" description="PucR C-terminal helix-turn-helix" evidence="2">
    <location>
        <begin position="347"/>
        <end position="405"/>
    </location>
</feature>
<dbReference type="GO" id="GO:0003677">
    <property type="term" value="F:DNA binding"/>
    <property type="evidence" value="ECO:0007669"/>
    <property type="project" value="UniProtKB-KW"/>
</dbReference>
<name>A0A1C4WBQ7_9ACTN</name>
<evidence type="ECO:0000259" key="3">
    <source>
        <dbReference type="Pfam" id="PF17853"/>
    </source>
</evidence>
<dbReference type="AlphaFoldDB" id="A0A1C4WBQ7"/>
<evidence type="ECO:0000259" key="2">
    <source>
        <dbReference type="Pfam" id="PF13556"/>
    </source>
</evidence>
<dbReference type="Gene3D" id="1.10.10.2840">
    <property type="entry name" value="PucR C-terminal helix-turn-helix domain"/>
    <property type="match status" value="1"/>
</dbReference>
<accession>A0A1C4WBQ7</accession>
<reference evidence="5" key="1">
    <citation type="submission" date="2016-06" db="EMBL/GenBank/DDBJ databases">
        <authorList>
            <person name="Varghese N."/>
            <person name="Submissions Spin"/>
        </authorList>
    </citation>
    <scope>NUCLEOTIDE SEQUENCE [LARGE SCALE GENOMIC DNA]</scope>
    <source>
        <strain evidence="5">DSM 44830</strain>
    </source>
</reference>
<dbReference type="InterPro" id="IPR041522">
    <property type="entry name" value="CdaR_GGDEF"/>
</dbReference>
<dbReference type="STRING" id="262898.GA0070564_102146"/>
<comment type="similarity">
    <text evidence="1">Belongs to the CdaR family.</text>
</comment>
<protein>
    <submittedName>
        <fullName evidence="4">DNA-binding transcriptional regulator, PucR family</fullName>
    </submittedName>
</protein>
<evidence type="ECO:0000313" key="5">
    <source>
        <dbReference type="Proteomes" id="UP000199504"/>
    </source>
</evidence>
<keyword evidence="5" id="KW-1185">Reference proteome</keyword>
<dbReference type="Pfam" id="PF17853">
    <property type="entry name" value="GGDEF_2"/>
    <property type="match status" value="1"/>
</dbReference>
<keyword evidence="4" id="KW-0238">DNA-binding</keyword>
<dbReference type="InterPro" id="IPR025736">
    <property type="entry name" value="PucR_C-HTH_dom"/>
</dbReference>
<dbReference type="PANTHER" id="PTHR33744:SF1">
    <property type="entry name" value="DNA-BINDING TRANSCRIPTIONAL ACTIVATOR ADER"/>
    <property type="match status" value="1"/>
</dbReference>
<dbReference type="Proteomes" id="UP000199504">
    <property type="component" value="Unassembled WGS sequence"/>
</dbReference>
<dbReference type="SUPFAM" id="SSF55781">
    <property type="entry name" value="GAF domain-like"/>
    <property type="match status" value="1"/>
</dbReference>
<evidence type="ECO:0000256" key="1">
    <source>
        <dbReference type="ARBA" id="ARBA00006754"/>
    </source>
</evidence>
<feature type="domain" description="CdaR GGDEF-like" evidence="3">
    <location>
        <begin position="179"/>
        <end position="296"/>
    </location>
</feature>
<dbReference type="InterPro" id="IPR051448">
    <property type="entry name" value="CdaR-like_regulators"/>
</dbReference>